<name>A0A0L8FJH6_OCTBM</name>
<reference evidence="1" key="1">
    <citation type="submission" date="2015-07" db="EMBL/GenBank/DDBJ databases">
        <title>MeaNS - Measles Nucleotide Surveillance Program.</title>
        <authorList>
            <person name="Tran T."/>
            <person name="Druce J."/>
        </authorList>
    </citation>
    <scope>NUCLEOTIDE SEQUENCE</scope>
    <source>
        <strain evidence="1">UCB-OBI-ISO-001</strain>
        <tissue evidence="1">Gonad</tissue>
    </source>
</reference>
<evidence type="ECO:0000313" key="1">
    <source>
        <dbReference type="EMBL" id="KOF64356.1"/>
    </source>
</evidence>
<proteinExistence type="predicted"/>
<dbReference type="EMBL" id="KQ430312">
    <property type="protein sequence ID" value="KOF64356.1"/>
    <property type="molecule type" value="Genomic_DNA"/>
</dbReference>
<organism evidence="1">
    <name type="scientific">Octopus bimaculoides</name>
    <name type="common">California two-spotted octopus</name>
    <dbReference type="NCBI Taxonomy" id="37653"/>
    <lineage>
        <taxon>Eukaryota</taxon>
        <taxon>Metazoa</taxon>
        <taxon>Spiralia</taxon>
        <taxon>Lophotrochozoa</taxon>
        <taxon>Mollusca</taxon>
        <taxon>Cephalopoda</taxon>
        <taxon>Coleoidea</taxon>
        <taxon>Octopodiformes</taxon>
        <taxon>Octopoda</taxon>
        <taxon>Incirrata</taxon>
        <taxon>Octopodidae</taxon>
        <taxon>Octopus</taxon>
    </lineage>
</organism>
<dbReference type="OrthoDB" id="6134084at2759"/>
<dbReference type="AlphaFoldDB" id="A0A0L8FJH6"/>
<accession>A0A0L8FJH6</accession>
<sequence length="202" mass="23287">MTVVSTNDSNEMSYFRNSQWIKTYAISMGAGSKVYNSFMNIESPSTWNVDKCIGTFCPNFCRRPILDFWNYLPIDEVKLVIYEKQTAVVTMIFDGRNTTLKTWFSQRNLKSSPWVDLASATSLLFSVEGVFGIRSFYIGKFKTCSKIGGWLIVDEIPPFCSFRYKGHSPSIRYSNTNLEFVWKNGYPLADSMAIFIRLRQQN</sequence>
<protein>
    <submittedName>
        <fullName evidence="1">Uncharacterized protein</fullName>
    </submittedName>
</protein>
<gene>
    <name evidence="1" type="ORF">OCBIM_22017472mg</name>
</gene>